<dbReference type="EMBL" id="FQXB01000001">
    <property type="protein sequence ID" value="SHG89289.1"/>
    <property type="molecule type" value="Genomic_DNA"/>
</dbReference>
<keyword evidence="2" id="KW-0560">Oxidoreductase</keyword>
<dbReference type="InterPro" id="IPR037523">
    <property type="entry name" value="VOC_core"/>
</dbReference>
<dbReference type="Gene3D" id="3.10.180.10">
    <property type="entry name" value="2,3-Dihydroxybiphenyl 1,2-Dioxygenase, domain 1"/>
    <property type="match status" value="1"/>
</dbReference>
<dbReference type="OrthoDB" id="9792626at2"/>
<name>A0A1M5NJA2_9RHOB</name>
<dbReference type="AlphaFoldDB" id="A0A1M5NJA2"/>
<dbReference type="InterPro" id="IPR029068">
    <property type="entry name" value="Glyas_Bleomycin-R_OHBP_Dase"/>
</dbReference>
<dbReference type="RefSeq" id="WP_072900121.1">
    <property type="nucleotide sequence ID" value="NZ_FQXB01000001.1"/>
</dbReference>
<dbReference type="Pfam" id="PF00903">
    <property type="entry name" value="Glyoxalase"/>
    <property type="match status" value="1"/>
</dbReference>
<dbReference type="PANTHER" id="PTHR43279">
    <property type="entry name" value="CATECHOL-2,3-DIOXYGENASE"/>
    <property type="match status" value="1"/>
</dbReference>
<accession>A0A1M5NJA2</accession>
<dbReference type="SUPFAM" id="SSF54593">
    <property type="entry name" value="Glyoxalase/Bleomycin resistance protein/Dihydroxybiphenyl dioxygenase"/>
    <property type="match status" value="1"/>
</dbReference>
<keyword evidence="2" id="KW-0223">Dioxygenase</keyword>
<organism evidence="2 3">
    <name type="scientific">Cognatiyoonia sediminum</name>
    <dbReference type="NCBI Taxonomy" id="1508389"/>
    <lineage>
        <taxon>Bacteria</taxon>
        <taxon>Pseudomonadati</taxon>
        <taxon>Pseudomonadota</taxon>
        <taxon>Alphaproteobacteria</taxon>
        <taxon>Rhodobacterales</taxon>
        <taxon>Paracoccaceae</taxon>
        <taxon>Cognatiyoonia</taxon>
    </lineage>
</organism>
<dbReference type="GO" id="GO:0051213">
    <property type="term" value="F:dioxygenase activity"/>
    <property type="evidence" value="ECO:0007669"/>
    <property type="project" value="UniProtKB-KW"/>
</dbReference>
<dbReference type="STRING" id="1508389.SAMN05444003_1437"/>
<keyword evidence="3" id="KW-1185">Reference proteome</keyword>
<dbReference type="InterPro" id="IPR004360">
    <property type="entry name" value="Glyas_Fos-R_dOase_dom"/>
</dbReference>
<gene>
    <name evidence="2" type="ORF">SAMN05444003_1437</name>
</gene>
<sequence>MTKSGFATPHIGHVHLKVSDLDRAVAFYRDIIGLDVMTRMGDKAAFLGADGYHHHIGLNTWESKGGTPAPRGHTGLYHTAFLYPDLATLAQTLRRALDAGVEIEGAADHGVSQAIYFNDPDGNGIEIYVDRDESEWPRDADGSLNLPTSRFDLNALLETYETS</sequence>
<dbReference type="PANTHER" id="PTHR43279:SF1">
    <property type="entry name" value="CATECHOL-2,3-DIOXYGENASE"/>
    <property type="match status" value="1"/>
</dbReference>
<evidence type="ECO:0000259" key="1">
    <source>
        <dbReference type="PROSITE" id="PS51819"/>
    </source>
</evidence>
<feature type="domain" description="VOC" evidence="1">
    <location>
        <begin position="10"/>
        <end position="130"/>
    </location>
</feature>
<dbReference type="Proteomes" id="UP000184074">
    <property type="component" value="Unassembled WGS sequence"/>
</dbReference>
<proteinExistence type="predicted"/>
<evidence type="ECO:0000313" key="2">
    <source>
        <dbReference type="EMBL" id="SHG89289.1"/>
    </source>
</evidence>
<dbReference type="PROSITE" id="PS51819">
    <property type="entry name" value="VOC"/>
    <property type="match status" value="1"/>
</dbReference>
<reference evidence="2 3" key="1">
    <citation type="submission" date="2016-11" db="EMBL/GenBank/DDBJ databases">
        <authorList>
            <person name="Jaros S."/>
            <person name="Januszkiewicz K."/>
            <person name="Wedrychowicz H."/>
        </authorList>
    </citation>
    <scope>NUCLEOTIDE SEQUENCE [LARGE SCALE GENOMIC DNA]</scope>
    <source>
        <strain evidence="2 3">DSM 28715</strain>
    </source>
</reference>
<protein>
    <submittedName>
        <fullName evidence="2">Catechol 2,3-dioxygenase</fullName>
    </submittedName>
</protein>
<evidence type="ECO:0000313" key="3">
    <source>
        <dbReference type="Proteomes" id="UP000184074"/>
    </source>
</evidence>